<reference evidence="6" key="1">
    <citation type="submission" date="2016-10" db="EMBL/GenBank/DDBJ databases">
        <authorList>
            <person name="Varghese N."/>
            <person name="Submissions S."/>
        </authorList>
    </citation>
    <scope>NUCLEOTIDE SEQUENCE [LARGE SCALE GENOMIC DNA]</scope>
    <source>
        <strain evidence="6">CGMCC 1.7736</strain>
    </source>
</reference>
<dbReference type="InterPro" id="IPR036388">
    <property type="entry name" value="WH-like_DNA-bd_sf"/>
</dbReference>
<accession>A0A1I6IL37</accession>
<dbReference type="PRINTS" id="PR00033">
    <property type="entry name" value="HTHASNC"/>
</dbReference>
<keyword evidence="1" id="KW-0805">Transcription regulation</keyword>
<dbReference type="GO" id="GO:0043200">
    <property type="term" value="P:response to amino acid"/>
    <property type="evidence" value="ECO:0007669"/>
    <property type="project" value="TreeGrafter"/>
</dbReference>
<sequence length="162" mass="17942">MTLQGLDELDRRIIYELQRDARHVSSRDIAADVSASPSTVRKRIQRLEDEGIVRRYGADVDYGRAGYQLFVQIVCTAPIPERDRLCEEASGVDGVVGVRELATGERNVVVTVVGEDGDDLTRIARELSALGLTIAEEQLIRNDASLPYAGFDSPTTPDRVRR</sequence>
<keyword evidence="3" id="KW-0804">Transcription</keyword>
<dbReference type="Gene3D" id="1.10.10.10">
    <property type="entry name" value="Winged helix-like DNA-binding domain superfamily/Winged helix DNA-binding domain"/>
    <property type="match status" value="1"/>
</dbReference>
<dbReference type="PROSITE" id="PS50956">
    <property type="entry name" value="HTH_ASNC_2"/>
    <property type="match status" value="1"/>
</dbReference>
<dbReference type="STRING" id="553469.SAMN04487947_3421"/>
<dbReference type="RefSeq" id="WP_089809844.1">
    <property type="nucleotide sequence ID" value="NZ_FOYT01000003.1"/>
</dbReference>
<evidence type="ECO:0000256" key="3">
    <source>
        <dbReference type="ARBA" id="ARBA00023163"/>
    </source>
</evidence>
<dbReference type="SMART" id="SM00344">
    <property type="entry name" value="HTH_ASNC"/>
    <property type="match status" value="1"/>
</dbReference>
<proteinExistence type="predicted"/>
<dbReference type="AlphaFoldDB" id="A0A1I6IL37"/>
<feature type="domain" description="HTH asnC-type" evidence="4">
    <location>
        <begin position="6"/>
        <end position="68"/>
    </location>
</feature>
<dbReference type="GO" id="GO:0043565">
    <property type="term" value="F:sequence-specific DNA binding"/>
    <property type="evidence" value="ECO:0007669"/>
    <property type="project" value="InterPro"/>
</dbReference>
<evidence type="ECO:0000313" key="5">
    <source>
        <dbReference type="EMBL" id="SFR67404.1"/>
    </source>
</evidence>
<dbReference type="InterPro" id="IPR019888">
    <property type="entry name" value="Tscrpt_reg_AsnC-like"/>
</dbReference>
<evidence type="ECO:0000256" key="1">
    <source>
        <dbReference type="ARBA" id="ARBA00023015"/>
    </source>
</evidence>
<name>A0A1I6IL37_9EURY</name>
<evidence type="ECO:0000313" key="6">
    <source>
        <dbReference type="Proteomes" id="UP000198531"/>
    </source>
</evidence>
<protein>
    <submittedName>
        <fullName evidence="5">DNA-binding transcriptional regulator, Lrp family</fullName>
    </submittedName>
</protein>
<evidence type="ECO:0000259" key="4">
    <source>
        <dbReference type="PROSITE" id="PS50956"/>
    </source>
</evidence>
<dbReference type="InterPro" id="IPR036390">
    <property type="entry name" value="WH_DNA-bd_sf"/>
</dbReference>
<dbReference type="CDD" id="cd00090">
    <property type="entry name" value="HTH_ARSR"/>
    <property type="match status" value="1"/>
</dbReference>
<evidence type="ECO:0000256" key="2">
    <source>
        <dbReference type="ARBA" id="ARBA00023125"/>
    </source>
</evidence>
<keyword evidence="2 5" id="KW-0238">DNA-binding</keyword>
<dbReference type="Pfam" id="PF13412">
    <property type="entry name" value="HTH_24"/>
    <property type="match status" value="1"/>
</dbReference>
<dbReference type="InterPro" id="IPR011991">
    <property type="entry name" value="ArsR-like_HTH"/>
</dbReference>
<organism evidence="5 6">
    <name type="scientific">Halogeometricum rufum</name>
    <dbReference type="NCBI Taxonomy" id="553469"/>
    <lineage>
        <taxon>Archaea</taxon>
        <taxon>Methanobacteriati</taxon>
        <taxon>Methanobacteriota</taxon>
        <taxon>Stenosarchaea group</taxon>
        <taxon>Halobacteria</taxon>
        <taxon>Halobacteriales</taxon>
        <taxon>Haloferacaceae</taxon>
        <taxon>Halogeometricum</taxon>
    </lineage>
</organism>
<dbReference type="SUPFAM" id="SSF46785">
    <property type="entry name" value="Winged helix' DNA-binding domain"/>
    <property type="match status" value="1"/>
</dbReference>
<dbReference type="PANTHER" id="PTHR30154:SF34">
    <property type="entry name" value="TRANSCRIPTIONAL REGULATOR AZLB"/>
    <property type="match status" value="1"/>
</dbReference>
<keyword evidence="6" id="KW-1185">Reference proteome</keyword>
<dbReference type="OrthoDB" id="6762at2157"/>
<gene>
    <name evidence="5" type="ORF">SAMN04487947_3421</name>
</gene>
<dbReference type="GO" id="GO:0005829">
    <property type="term" value="C:cytosol"/>
    <property type="evidence" value="ECO:0007669"/>
    <property type="project" value="TreeGrafter"/>
</dbReference>
<dbReference type="InterPro" id="IPR000485">
    <property type="entry name" value="AsnC-type_HTH_dom"/>
</dbReference>
<dbReference type="EMBL" id="FOYT01000003">
    <property type="protein sequence ID" value="SFR67404.1"/>
    <property type="molecule type" value="Genomic_DNA"/>
</dbReference>
<dbReference type="PANTHER" id="PTHR30154">
    <property type="entry name" value="LEUCINE-RESPONSIVE REGULATORY PROTEIN"/>
    <property type="match status" value="1"/>
</dbReference>
<dbReference type="Proteomes" id="UP000198531">
    <property type="component" value="Unassembled WGS sequence"/>
</dbReference>